<protein>
    <submittedName>
        <fullName evidence="7">Cobalt ECF transporter T component CbiQ</fullName>
    </submittedName>
</protein>
<sequence>MIKLIDTLSYSNALRPVSPLWKCGFAAALLLLSYVTHPQIQLCILLWMLIWIIGYAGIPAKYCLLLLGSSCLFYLASLPALIVEFKAWTIYISDNGVQTVAVLFCRMIACLSAMLFIILTTPISQLLQVMRKLRVPALVLELMLITYRFLFLFLDTAQDMYVAQRARGGQYGFKSKLRDTAVIVVRLFAKTMQRYRGLSHGLISRGFTDEIKPAPYEAGALPLRFRLEMGIGIVILLLGESWLRWGM</sequence>
<dbReference type="Proteomes" id="UP000812277">
    <property type="component" value="Unassembled WGS sequence"/>
</dbReference>
<dbReference type="RefSeq" id="WP_219874543.1">
    <property type="nucleotide sequence ID" value="NZ_JAHZIJ010000022.1"/>
</dbReference>
<evidence type="ECO:0000256" key="5">
    <source>
        <dbReference type="ARBA" id="ARBA00023136"/>
    </source>
</evidence>
<keyword evidence="2" id="KW-1003">Cell membrane</keyword>
<name>A0ABS7DCC7_9BACL</name>
<dbReference type="InterPro" id="IPR012809">
    <property type="entry name" value="ECF_CbiQ"/>
</dbReference>
<dbReference type="InterPro" id="IPR052770">
    <property type="entry name" value="Cobalt_transport_CbiQ"/>
</dbReference>
<evidence type="ECO:0000256" key="1">
    <source>
        <dbReference type="ARBA" id="ARBA00004651"/>
    </source>
</evidence>
<gene>
    <name evidence="7" type="primary">cbiQ</name>
    <name evidence="7" type="ORF">K0T92_21465</name>
</gene>
<dbReference type="CDD" id="cd16914">
    <property type="entry name" value="EcfT"/>
    <property type="match status" value="1"/>
</dbReference>
<accession>A0ABS7DCC7</accession>
<feature type="transmembrane region" description="Helical" evidence="6">
    <location>
        <begin position="135"/>
        <end position="154"/>
    </location>
</feature>
<evidence type="ECO:0000256" key="4">
    <source>
        <dbReference type="ARBA" id="ARBA00022989"/>
    </source>
</evidence>
<evidence type="ECO:0000313" key="8">
    <source>
        <dbReference type="Proteomes" id="UP000812277"/>
    </source>
</evidence>
<dbReference type="Pfam" id="PF02361">
    <property type="entry name" value="CbiQ"/>
    <property type="match status" value="1"/>
</dbReference>
<keyword evidence="3 6" id="KW-0812">Transmembrane</keyword>
<organism evidence="7 8">
    <name type="scientific">Paenibacillus oenotherae</name>
    <dbReference type="NCBI Taxonomy" id="1435645"/>
    <lineage>
        <taxon>Bacteria</taxon>
        <taxon>Bacillati</taxon>
        <taxon>Bacillota</taxon>
        <taxon>Bacilli</taxon>
        <taxon>Bacillales</taxon>
        <taxon>Paenibacillaceae</taxon>
        <taxon>Paenibacillus</taxon>
    </lineage>
</organism>
<dbReference type="PANTHER" id="PTHR43723:SF1">
    <property type="entry name" value="COBALT TRANSPORT PROTEIN CBIQ"/>
    <property type="match status" value="1"/>
</dbReference>
<reference evidence="7 8" key="1">
    <citation type="submission" date="2021-07" db="EMBL/GenBank/DDBJ databases">
        <title>Paenibacillus radiodurans sp. nov., isolated from the southeastern edge of Tengger Desert.</title>
        <authorList>
            <person name="Zhang G."/>
        </authorList>
    </citation>
    <scope>NUCLEOTIDE SEQUENCE [LARGE SCALE GENOMIC DNA]</scope>
    <source>
        <strain evidence="7 8">DT7-4</strain>
    </source>
</reference>
<dbReference type="NCBIfam" id="TIGR02454">
    <property type="entry name" value="ECF_T_CbiQ"/>
    <property type="match status" value="1"/>
</dbReference>
<dbReference type="InterPro" id="IPR003339">
    <property type="entry name" value="ABC/ECF_trnsptr_transmembrane"/>
</dbReference>
<evidence type="ECO:0000256" key="3">
    <source>
        <dbReference type="ARBA" id="ARBA00022692"/>
    </source>
</evidence>
<feature type="transmembrane region" description="Helical" evidence="6">
    <location>
        <begin position="39"/>
        <end position="58"/>
    </location>
</feature>
<evidence type="ECO:0000313" key="7">
    <source>
        <dbReference type="EMBL" id="MBW7477291.1"/>
    </source>
</evidence>
<proteinExistence type="predicted"/>
<keyword evidence="4 6" id="KW-1133">Transmembrane helix</keyword>
<dbReference type="PANTHER" id="PTHR43723">
    <property type="entry name" value="COBALT TRANSPORT PROTEIN CBIQ"/>
    <property type="match status" value="1"/>
</dbReference>
<evidence type="ECO:0000256" key="6">
    <source>
        <dbReference type="SAM" id="Phobius"/>
    </source>
</evidence>
<evidence type="ECO:0000256" key="2">
    <source>
        <dbReference type="ARBA" id="ARBA00022475"/>
    </source>
</evidence>
<keyword evidence="5 6" id="KW-0472">Membrane</keyword>
<dbReference type="EMBL" id="JAHZIJ010000022">
    <property type="protein sequence ID" value="MBW7477291.1"/>
    <property type="molecule type" value="Genomic_DNA"/>
</dbReference>
<feature type="transmembrane region" description="Helical" evidence="6">
    <location>
        <begin position="65"/>
        <end position="88"/>
    </location>
</feature>
<keyword evidence="8" id="KW-1185">Reference proteome</keyword>
<feature type="transmembrane region" description="Helical" evidence="6">
    <location>
        <begin position="100"/>
        <end position="123"/>
    </location>
</feature>
<comment type="subcellular location">
    <subcellularLocation>
        <location evidence="1">Cell membrane</location>
        <topology evidence="1">Multi-pass membrane protein</topology>
    </subcellularLocation>
</comment>
<comment type="caution">
    <text evidence="7">The sequence shown here is derived from an EMBL/GenBank/DDBJ whole genome shotgun (WGS) entry which is preliminary data.</text>
</comment>